<dbReference type="AlphaFoldDB" id="A0A2H0U8P8"/>
<gene>
    <name evidence="2" type="ORF">COU20_00355</name>
</gene>
<dbReference type="Proteomes" id="UP000231379">
    <property type="component" value="Unassembled WGS sequence"/>
</dbReference>
<keyword evidence="1" id="KW-0732">Signal</keyword>
<proteinExistence type="predicted"/>
<accession>A0A2H0U8P8</accession>
<dbReference type="EMBL" id="PFBM01000005">
    <property type="protein sequence ID" value="PIR82768.1"/>
    <property type="molecule type" value="Genomic_DNA"/>
</dbReference>
<organism evidence="2 3">
    <name type="scientific">Candidatus Kaiserbacteria bacterium CG10_big_fil_rev_8_21_14_0_10_59_10</name>
    <dbReference type="NCBI Taxonomy" id="1974612"/>
    <lineage>
        <taxon>Bacteria</taxon>
        <taxon>Candidatus Kaiseribacteriota</taxon>
    </lineage>
</organism>
<dbReference type="Gene3D" id="2.60.40.420">
    <property type="entry name" value="Cupredoxins - blue copper proteins"/>
    <property type="match status" value="1"/>
</dbReference>
<evidence type="ECO:0000313" key="2">
    <source>
        <dbReference type="EMBL" id="PIR82768.1"/>
    </source>
</evidence>
<feature type="chain" id="PRO_5013715583" description="EfeO-type cupredoxin-like domain-containing protein" evidence="1">
    <location>
        <begin position="22"/>
        <end position="478"/>
    </location>
</feature>
<protein>
    <recommendedName>
        <fullName evidence="4">EfeO-type cupredoxin-like domain-containing protein</fullName>
    </recommendedName>
</protein>
<dbReference type="SUPFAM" id="SSF49503">
    <property type="entry name" value="Cupredoxins"/>
    <property type="match status" value="1"/>
</dbReference>
<comment type="caution">
    <text evidence="2">The sequence shown here is derived from an EMBL/GenBank/DDBJ whole genome shotgun (WGS) entry which is preliminary data.</text>
</comment>
<reference evidence="3" key="1">
    <citation type="submission" date="2017-09" db="EMBL/GenBank/DDBJ databases">
        <title>Depth-based differentiation of microbial function through sediment-hosted aquifers and enrichment of novel symbionts in the deep terrestrial subsurface.</title>
        <authorList>
            <person name="Probst A.J."/>
            <person name="Ladd B."/>
            <person name="Jarett J.K."/>
            <person name="Geller-Mcgrath D.E."/>
            <person name="Sieber C.M.K."/>
            <person name="Emerson J.B."/>
            <person name="Anantharaman K."/>
            <person name="Thomas B.C."/>
            <person name="Malmstrom R."/>
            <person name="Stieglmeier M."/>
            <person name="Klingl A."/>
            <person name="Woyke T."/>
            <person name="Ryan C.M."/>
            <person name="Banfield J.F."/>
        </authorList>
    </citation>
    <scope>NUCLEOTIDE SEQUENCE [LARGE SCALE GENOMIC DNA]</scope>
</reference>
<dbReference type="InterPro" id="IPR008972">
    <property type="entry name" value="Cupredoxin"/>
</dbReference>
<evidence type="ECO:0000256" key="1">
    <source>
        <dbReference type="SAM" id="SignalP"/>
    </source>
</evidence>
<feature type="signal peptide" evidence="1">
    <location>
        <begin position="1"/>
        <end position="21"/>
    </location>
</feature>
<evidence type="ECO:0000313" key="3">
    <source>
        <dbReference type="Proteomes" id="UP000231379"/>
    </source>
</evidence>
<evidence type="ECO:0008006" key="4">
    <source>
        <dbReference type="Google" id="ProtNLM"/>
    </source>
</evidence>
<sequence>MRSWAALCTALVLAPALFAHAHSEEERTIRMTAEGYVPSIIEVHAGDTVIFINDDTREHWPASNIHPTHSVYPDSSISKCGTDEEHEIFDACRPMQPGEVYEFTFEHPGVWRCHDHINPNETCAITVLGEEGDSGARSERGTLAALWDRVRIAFARAYYALFPRALDAKFSKIDMREAAGDERSVRALLIAAGPERVMRELLASSGEGTLWDCHQEAHVVGKAAYELYGAEVFRRGSMECHSGFIHGAMETFLSQQGTADLAEKIGELCAAFPSSFGIFECLHGVGHGVMAYQNYDLPAALEECGKLETDFDRSSCYGGVFMENIVAAQGFGANPDHETEWVSWSDPHFPCNTVSEDEQVLTQCYLMQTSWMLTIAGYDFEAVGRQCAAAPSAMRATCHVSLGRDIAGYTQRNTERILELCAVASPAAHRSDCVVGALNVVLDFAGGVTPLAHQLCEAATGEAAARCRATLEARETEF</sequence>
<name>A0A2H0U8P8_9BACT</name>